<dbReference type="EMBL" id="JAVRER010000072">
    <property type="protein sequence ID" value="MDT0419339.1"/>
    <property type="molecule type" value="Genomic_DNA"/>
</dbReference>
<comment type="caution">
    <text evidence="2">The sequence shown here is derived from an EMBL/GenBank/DDBJ whole genome shotgun (WGS) entry which is preliminary data.</text>
</comment>
<dbReference type="RefSeq" id="WP_311677680.1">
    <property type="nucleotide sequence ID" value="NZ_JAVRER010000072.1"/>
</dbReference>
<dbReference type="Proteomes" id="UP001183607">
    <property type="component" value="Unassembled WGS sequence"/>
</dbReference>
<sequence length="41" mass="4206">MGGLFVVRGADETGTERDEPLRAGARAVPHGAGPRTTAVTK</sequence>
<organism evidence="2 3">
    <name type="scientific">Streptomyces evansiae</name>
    <dbReference type="NCBI Taxonomy" id="3075535"/>
    <lineage>
        <taxon>Bacteria</taxon>
        <taxon>Bacillati</taxon>
        <taxon>Actinomycetota</taxon>
        <taxon>Actinomycetes</taxon>
        <taxon>Kitasatosporales</taxon>
        <taxon>Streptomycetaceae</taxon>
        <taxon>Streptomyces</taxon>
    </lineage>
</organism>
<accession>A0ABD5ED78</accession>
<name>A0ABD5ED78_9ACTN</name>
<dbReference type="AlphaFoldDB" id="A0ABD5ED78"/>
<proteinExistence type="predicted"/>
<gene>
    <name evidence="2" type="ORF">RM574_28055</name>
</gene>
<reference evidence="3" key="1">
    <citation type="submission" date="2023-07" db="EMBL/GenBank/DDBJ databases">
        <title>30 novel species of actinomycetes from the DSMZ collection.</title>
        <authorList>
            <person name="Nouioui I."/>
        </authorList>
    </citation>
    <scope>NUCLEOTIDE SEQUENCE [LARGE SCALE GENOMIC DNA]</scope>
    <source>
        <strain evidence="3">DSM 41982</strain>
    </source>
</reference>
<evidence type="ECO:0000256" key="1">
    <source>
        <dbReference type="SAM" id="MobiDB-lite"/>
    </source>
</evidence>
<feature type="region of interest" description="Disordered" evidence="1">
    <location>
        <begin position="1"/>
        <end position="41"/>
    </location>
</feature>
<feature type="compositionally biased region" description="Basic and acidic residues" evidence="1">
    <location>
        <begin position="9"/>
        <end position="21"/>
    </location>
</feature>
<protein>
    <submittedName>
        <fullName evidence="2">Uncharacterized protein</fullName>
    </submittedName>
</protein>
<evidence type="ECO:0000313" key="3">
    <source>
        <dbReference type="Proteomes" id="UP001183607"/>
    </source>
</evidence>
<evidence type="ECO:0000313" key="2">
    <source>
        <dbReference type="EMBL" id="MDT0419339.1"/>
    </source>
</evidence>